<proteinExistence type="predicted"/>
<sequence>MCWCLDEETGITTIYFLLIEGVEVNFNDSWCPGATISLNERAWGSSNKRKLLYTMIDCPNILHWTPPASQSRTASK</sequence>
<keyword evidence="2" id="KW-1185">Reference proteome</keyword>
<comment type="caution">
    <text evidence="1">The sequence shown here is derived from an EMBL/GenBank/DDBJ whole genome shotgun (WGS) entry which is preliminary data.</text>
</comment>
<dbReference type="Proteomes" id="UP000807025">
    <property type="component" value="Unassembled WGS sequence"/>
</dbReference>
<reference evidence="1" key="1">
    <citation type="submission" date="2020-11" db="EMBL/GenBank/DDBJ databases">
        <authorList>
            <consortium name="DOE Joint Genome Institute"/>
            <person name="Ahrendt S."/>
            <person name="Riley R."/>
            <person name="Andreopoulos W."/>
            <person name="Labutti K."/>
            <person name="Pangilinan J."/>
            <person name="Ruiz-Duenas F.J."/>
            <person name="Barrasa J.M."/>
            <person name="Sanchez-Garcia M."/>
            <person name="Camarero S."/>
            <person name="Miyauchi S."/>
            <person name="Serrano A."/>
            <person name="Linde D."/>
            <person name="Babiker R."/>
            <person name="Drula E."/>
            <person name="Ayuso-Fernandez I."/>
            <person name="Pacheco R."/>
            <person name="Padilla G."/>
            <person name="Ferreira P."/>
            <person name="Barriuso J."/>
            <person name="Kellner H."/>
            <person name="Castanera R."/>
            <person name="Alfaro M."/>
            <person name="Ramirez L."/>
            <person name="Pisabarro A.G."/>
            <person name="Kuo A."/>
            <person name="Tritt A."/>
            <person name="Lipzen A."/>
            <person name="He G."/>
            <person name="Yan M."/>
            <person name="Ng V."/>
            <person name="Cullen D."/>
            <person name="Martin F."/>
            <person name="Rosso M.-N."/>
            <person name="Henrissat B."/>
            <person name="Hibbett D."/>
            <person name="Martinez A.T."/>
            <person name="Grigoriev I.V."/>
        </authorList>
    </citation>
    <scope>NUCLEOTIDE SEQUENCE</scope>
    <source>
        <strain evidence="1">ATCC 90797</strain>
    </source>
</reference>
<evidence type="ECO:0000313" key="1">
    <source>
        <dbReference type="EMBL" id="KAF9491280.1"/>
    </source>
</evidence>
<evidence type="ECO:0000313" key="2">
    <source>
        <dbReference type="Proteomes" id="UP000807025"/>
    </source>
</evidence>
<name>A0A9P5ZRB4_PLEER</name>
<dbReference type="EMBL" id="MU154623">
    <property type="protein sequence ID" value="KAF9491280.1"/>
    <property type="molecule type" value="Genomic_DNA"/>
</dbReference>
<protein>
    <submittedName>
        <fullName evidence="1">Uncharacterized protein</fullName>
    </submittedName>
</protein>
<organism evidence="1 2">
    <name type="scientific">Pleurotus eryngii</name>
    <name type="common">Boletus of the steppes</name>
    <dbReference type="NCBI Taxonomy" id="5323"/>
    <lineage>
        <taxon>Eukaryota</taxon>
        <taxon>Fungi</taxon>
        <taxon>Dikarya</taxon>
        <taxon>Basidiomycota</taxon>
        <taxon>Agaricomycotina</taxon>
        <taxon>Agaricomycetes</taxon>
        <taxon>Agaricomycetidae</taxon>
        <taxon>Agaricales</taxon>
        <taxon>Pleurotineae</taxon>
        <taxon>Pleurotaceae</taxon>
        <taxon>Pleurotus</taxon>
    </lineage>
</organism>
<dbReference type="AlphaFoldDB" id="A0A9P5ZRB4"/>
<accession>A0A9P5ZRB4</accession>
<gene>
    <name evidence="1" type="ORF">BDN71DRAFT_92584</name>
</gene>